<comment type="caution">
    <text evidence="1">The sequence shown here is derived from an EMBL/GenBank/DDBJ whole genome shotgun (WGS) entry which is preliminary data.</text>
</comment>
<sequence length="78" mass="8743">MWFLTEERIDRVGEIKGLPRPVSENLILSSDTLSSMYFSAFLDGIIWSCRPKDGLEEVSFESFEVTLKSGGLCPGKLL</sequence>
<evidence type="ECO:0000313" key="1">
    <source>
        <dbReference type="EMBL" id="KAG8370068.1"/>
    </source>
</evidence>
<reference evidence="1" key="1">
    <citation type="submission" date="2019-10" db="EMBL/GenBank/DDBJ databases">
        <authorList>
            <person name="Zhang R."/>
            <person name="Pan Y."/>
            <person name="Wang J."/>
            <person name="Ma R."/>
            <person name="Yu S."/>
        </authorList>
    </citation>
    <scope>NUCLEOTIDE SEQUENCE</scope>
    <source>
        <strain evidence="1">LA-IB0</strain>
        <tissue evidence="1">Leaf</tissue>
    </source>
</reference>
<dbReference type="EMBL" id="WHWC01000014">
    <property type="protein sequence ID" value="KAG8370086.1"/>
    <property type="molecule type" value="Genomic_DNA"/>
</dbReference>
<accession>A0AAV6WIQ2</accession>
<dbReference type="EMBL" id="WHWC01000014">
    <property type="protein sequence ID" value="KAG8370068.1"/>
    <property type="molecule type" value="Genomic_DNA"/>
</dbReference>
<evidence type="ECO:0000313" key="3">
    <source>
        <dbReference type="Proteomes" id="UP000826271"/>
    </source>
</evidence>
<protein>
    <submittedName>
        <fullName evidence="1">Uncharacterized protein</fullName>
    </submittedName>
</protein>
<dbReference type="AlphaFoldDB" id="A0AAV6WIQ2"/>
<gene>
    <name evidence="1" type="ORF">BUALT_Bualt14G0079200</name>
    <name evidence="2" type="ORF">BUALT_Bualt14G0081000</name>
</gene>
<dbReference type="Proteomes" id="UP000826271">
    <property type="component" value="Unassembled WGS sequence"/>
</dbReference>
<proteinExistence type="predicted"/>
<keyword evidence="3" id="KW-1185">Reference proteome</keyword>
<name>A0AAV6WIQ2_9LAMI</name>
<evidence type="ECO:0000313" key="2">
    <source>
        <dbReference type="EMBL" id="KAG8370086.1"/>
    </source>
</evidence>
<organism evidence="1 3">
    <name type="scientific">Buddleja alternifolia</name>
    <dbReference type="NCBI Taxonomy" id="168488"/>
    <lineage>
        <taxon>Eukaryota</taxon>
        <taxon>Viridiplantae</taxon>
        <taxon>Streptophyta</taxon>
        <taxon>Embryophyta</taxon>
        <taxon>Tracheophyta</taxon>
        <taxon>Spermatophyta</taxon>
        <taxon>Magnoliopsida</taxon>
        <taxon>eudicotyledons</taxon>
        <taxon>Gunneridae</taxon>
        <taxon>Pentapetalae</taxon>
        <taxon>asterids</taxon>
        <taxon>lamiids</taxon>
        <taxon>Lamiales</taxon>
        <taxon>Scrophulariaceae</taxon>
        <taxon>Buddlejeae</taxon>
        <taxon>Buddleja</taxon>
    </lineage>
</organism>